<name>A0A2W5FAU8_9BACT</name>
<proteinExistence type="predicted"/>
<accession>A0A2W5FAU8</accession>
<keyword evidence="1" id="KW-0732">Signal</keyword>
<feature type="non-terminal residue" evidence="2">
    <location>
        <position position="82"/>
    </location>
</feature>
<feature type="signal peptide" evidence="1">
    <location>
        <begin position="1"/>
        <end position="21"/>
    </location>
</feature>
<protein>
    <submittedName>
        <fullName evidence="2">Uncharacterized protein</fullName>
    </submittedName>
</protein>
<evidence type="ECO:0000256" key="1">
    <source>
        <dbReference type="SAM" id="SignalP"/>
    </source>
</evidence>
<gene>
    <name evidence="2" type="ORF">DI586_11275</name>
</gene>
<evidence type="ECO:0000313" key="2">
    <source>
        <dbReference type="EMBL" id="PZP53221.1"/>
    </source>
</evidence>
<dbReference type="EMBL" id="QFOT01000191">
    <property type="protein sequence ID" value="PZP53221.1"/>
    <property type="molecule type" value="Genomic_DNA"/>
</dbReference>
<dbReference type="Proteomes" id="UP000249739">
    <property type="component" value="Unassembled WGS sequence"/>
</dbReference>
<organism evidence="2 3">
    <name type="scientific">Micavibrio aeruginosavorus</name>
    <dbReference type="NCBI Taxonomy" id="349221"/>
    <lineage>
        <taxon>Bacteria</taxon>
        <taxon>Pseudomonadati</taxon>
        <taxon>Bdellovibrionota</taxon>
        <taxon>Bdellovibrionia</taxon>
        <taxon>Bdellovibrionales</taxon>
        <taxon>Pseudobdellovibrionaceae</taxon>
        <taxon>Micavibrio</taxon>
    </lineage>
</organism>
<sequence length="82" mass="9224">MKLCLLVATLFCFFFTIPAHAQTPVEKFTGTGKPLLGNMFGPKKIPPPTPQQIDESIALYDECRGNDMIRKYYDCDCLSADF</sequence>
<comment type="caution">
    <text evidence="2">The sequence shown here is derived from an EMBL/GenBank/DDBJ whole genome shotgun (WGS) entry which is preliminary data.</text>
</comment>
<reference evidence="2 3" key="1">
    <citation type="submission" date="2017-08" db="EMBL/GenBank/DDBJ databases">
        <title>Infants hospitalized years apart are colonized by the same room-sourced microbial strains.</title>
        <authorList>
            <person name="Brooks B."/>
            <person name="Olm M.R."/>
            <person name="Firek B.A."/>
            <person name="Baker R."/>
            <person name="Thomas B.C."/>
            <person name="Morowitz M.J."/>
            <person name="Banfield J.F."/>
        </authorList>
    </citation>
    <scope>NUCLEOTIDE SEQUENCE [LARGE SCALE GENOMIC DNA]</scope>
    <source>
        <strain evidence="2">S2_006_000_R2_64</strain>
    </source>
</reference>
<feature type="chain" id="PRO_5016169841" evidence="1">
    <location>
        <begin position="22"/>
        <end position="82"/>
    </location>
</feature>
<dbReference type="AlphaFoldDB" id="A0A2W5FAU8"/>
<evidence type="ECO:0000313" key="3">
    <source>
        <dbReference type="Proteomes" id="UP000249739"/>
    </source>
</evidence>